<feature type="region of interest" description="Disordered" evidence="1">
    <location>
        <begin position="1"/>
        <end position="25"/>
    </location>
</feature>
<dbReference type="KEGG" id="ath:AT5G28920"/>
<sequence length="419" mass="46442">MATRSKVKAKAKAQPESPPQQELPKKEWGTKMVKGVNYRAACQGALVYGAYEKLTKEFLGTVRVAFEDVKSPKTAILYFRIGDTEYSITIRDLCKPLVSVIRTRFGSHTAKVLALNGQNLHMIPTKILSQSKKIDLAFLGRKHYLGGWVDNPLQLAYRFTASYENEQISLLSSQHLPSIKSNSTPFPPSESSFYVATSNRPLSKYYTKKRKSMQIDTNRLENNQARLDRKLACQGLIITKLTRAVKNDTSLNLASSLKLHDLDTNDITSEPLAPATPATPNDDESASSDDEIERFDHEVGLGEILANNASELLIMCSTEEDVGLVRLKRKRRGHKSAEVFVGFKALGKGQEGGQRRLGLGPNRRPIRFSQVLLFLTKSGGGTTECNILVTELRASKTKTTTSRGASDESRSAEEDSFVI</sequence>
<keyword evidence="4" id="KW-1185">Reference proteome</keyword>
<organism evidence="3 4">
    <name type="scientific">Arabidopsis thaliana</name>
    <name type="common">Mouse-ear cress</name>
    <dbReference type="NCBI Taxonomy" id="3702"/>
    <lineage>
        <taxon>Eukaryota</taxon>
        <taxon>Viridiplantae</taxon>
        <taxon>Streptophyta</taxon>
        <taxon>Embryophyta</taxon>
        <taxon>Tracheophyta</taxon>
        <taxon>Spermatophyta</taxon>
        <taxon>Magnoliopsida</taxon>
        <taxon>eudicotyledons</taxon>
        <taxon>Gunneridae</taxon>
        <taxon>Pentapetalae</taxon>
        <taxon>rosids</taxon>
        <taxon>malvids</taxon>
        <taxon>Brassicales</taxon>
        <taxon>Brassicaceae</taxon>
        <taxon>Camelineae</taxon>
        <taxon>Arabidopsis</taxon>
    </lineage>
</organism>
<evidence type="ECO:0000256" key="1">
    <source>
        <dbReference type="SAM" id="MobiDB-lite"/>
    </source>
</evidence>
<feature type="region of interest" description="Disordered" evidence="1">
    <location>
        <begin position="396"/>
        <end position="419"/>
    </location>
</feature>
<dbReference type="GlyGen" id="F4KA29">
    <property type="glycosylation" value="1 site"/>
</dbReference>
<name>F4KA29_ARATH</name>
<reference evidence="4" key="2">
    <citation type="journal article" date="2017" name="Plant J.">
        <title>Araport11: a complete reannotation of the Arabidopsis thaliana reference genome.</title>
        <authorList>
            <person name="Cheng C.Y."/>
            <person name="Krishnakumar V."/>
            <person name="Chan A.P."/>
            <person name="Thibaud-Nissen F."/>
            <person name="Schobel S."/>
            <person name="Town C.D."/>
        </authorList>
    </citation>
    <scope>GENOME REANNOTATION</scope>
    <source>
        <strain evidence="4">cv. Columbia</strain>
    </source>
</reference>
<dbReference type="RefSeq" id="NP_198244.2">
    <property type="nucleotide sequence ID" value="NM_122776.2"/>
</dbReference>
<gene>
    <name evidence="2 3" type="ordered locus">At5g28920</name>
    <name evidence="3" type="ORF">F7P1.1</name>
</gene>
<protein>
    <submittedName>
        <fullName evidence="3">Uncharacterized protein</fullName>
    </submittedName>
</protein>
<dbReference type="GeneID" id="833015"/>
<feature type="region of interest" description="Disordered" evidence="1">
    <location>
        <begin position="268"/>
        <end position="291"/>
    </location>
</feature>
<dbReference type="ExpressionAtlas" id="F4KA29">
    <property type="expression patterns" value="baseline and differential"/>
</dbReference>
<accession>F4KA29</accession>
<dbReference type="PaxDb" id="3702-AT5G28920.1"/>
<evidence type="ECO:0000313" key="2">
    <source>
        <dbReference type="Araport" id="AT5G28920"/>
    </source>
</evidence>
<reference evidence="3 4" key="1">
    <citation type="journal article" date="2000" name="Nature">
        <title>Sequence and analysis of chromosome 5 of the plant Arabidopsis thaliana.</title>
        <authorList>
            <consortium name="Kazusa DNA Research Institute"/>
            <consortium name="Cold Spring Harbor and Washington University in St Louis Sequencing Consortium"/>
            <consortium name="European Union Arabidopsis Genome Sequencing Consortium"/>
            <person name="Tabata S."/>
            <person name="Kaneko T."/>
            <person name="Nakamura Y."/>
            <person name="Kotani H."/>
            <person name="Kato T."/>
            <person name="Asamizu E."/>
            <person name="Miyajima N."/>
            <person name="Sasamoto S."/>
            <person name="Kimura T."/>
            <person name="Hosouchi T."/>
            <person name="Kawashima K."/>
            <person name="Kohara M."/>
            <person name="Matsumoto M."/>
            <person name="Matsuno A."/>
            <person name="Muraki A."/>
            <person name="Nakayama S."/>
            <person name="Nakazaki N."/>
            <person name="Naruo K."/>
            <person name="Okumura S."/>
            <person name="Shinpo S."/>
            <person name="Takeuchi C."/>
            <person name="Wada T."/>
            <person name="Watanabe A."/>
            <person name="Yamada M."/>
            <person name="Yasuda M."/>
            <person name="Sato S."/>
            <person name="de la Bastide M."/>
            <person name="Huang E."/>
            <person name="Spiegel L."/>
            <person name="Gnoj L."/>
            <person name="O'Shaughnessy A."/>
            <person name="Preston R."/>
            <person name="Habermann K."/>
            <person name="Murray J."/>
            <person name="Johnson D."/>
            <person name="Rohlfing T."/>
            <person name="Nelson J."/>
            <person name="Stoneking T."/>
            <person name="Pepin K."/>
            <person name="Spieth J."/>
            <person name="Sekhon M."/>
            <person name="Armstrong J."/>
            <person name="Becker M."/>
            <person name="Belter E."/>
            <person name="Cordum H."/>
            <person name="Cordes M."/>
            <person name="Courtney L."/>
            <person name="Courtney W."/>
            <person name="Dante M."/>
            <person name="Du H."/>
            <person name="Edwards J."/>
            <person name="Fryman J."/>
            <person name="Haakensen B."/>
            <person name="Lamar E."/>
            <person name="Latreille P."/>
            <person name="Leonard S."/>
            <person name="Meyer R."/>
            <person name="Mulvaney E."/>
            <person name="Ozersky P."/>
            <person name="Riley A."/>
            <person name="Strowmatt C."/>
            <person name="Wagner-McPherson C."/>
            <person name="Wollam A."/>
            <person name="Yoakum M."/>
            <person name="Bell M."/>
            <person name="Dedhia N."/>
            <person name="Parnell L."/>
            <person name="Shah R."/>
            <person name="Rodriguez M."/>
            <person name="See L.H."/>
            <person name="Vil D."/>
            <person name="Baker J."/>
            <person name="Kirchoff K."/>
            <person name="Toth K."/>
            <person name="King L."/>
            <person name="Bahret A."/>
            <person name="Miller B."/>
            <person name="Marra M."/>
            <person name="Martienssen R."/>
            <person name="McCombie W.R."/>
            <person name="Wilson R.K."/>
            <person name="Murphy G."/>
            <person name="Bancroft I."/>
            <person name="Volckaert G."/>
            <person name="Wambutt R."/>
            <person name="Dusterhoft A."/>
            <person name="Stiekema W."/>
            <person name="Pohl T."/>
            <person name="Entian K.D."/>
            <person name="Terryn N."/>
            <person name="Hartley N."/>
            <person name="Bent E."/>
            <person name="Johnson S."/>
            <person name="Langham S.A."/>
            <person name="McCullagh B."/>
            <person name="Robben J."/>
            <person name="Grymonprez B."/>
            <person name="Zimmermann W."/>
            <person name="Ramsperger U."/>
            <person name="Wedler H."/>
            <person name="Balke K."/>
            <person name="Wedler E."/>
            <person name="Peters S."/>
            <person name="van Staveren M."/>
            <person name="Dirkse W."/>
            <person name="Mooijman P."/>
            <person name="Lankhorst R.K."/>
            <person name="Weitzenegger T."/>
            <person name="Bothe G."/>
            <person name="Rose M."/>
            <person name="Hauf J."/>
            <person name="Berneiser S."/>
            <person name="Hempel S."/>
            <person name="Feldpausch M."/>
            <person name="Lamberth S."/>
            <person name="Villarroel R."/>
            <person name="Gielen J."/>
            <person name="Ardiles W."/>
            <person name="Bents O."/>
            <person name="Lemcke K."/>
            <person name="Kolesov G."/>
            <person name="Mayer K."/>
            <person name="Rudd S."/>
            <person name="Schoof H."/>
            <person name="Schueller C."/>
            <person name="Zaccaria P."/>
            <person name="Mewes H.W."/>
            <person name="Bevan M."/>
            <person name="Fransz P."/>
        </authorList>
    </citation>
    <scope>NUCLEOTIDE SEQUENCE [LARGE SCALE GENOMIC DNA]</scope>
    <source>
        <strain evidence="4">cv. Columbia</strain>
    </source>
</reference>
<evidence type="ECO:0000313" key="4">
    <source>
        <dbReference type="Proteomes" id="UP000006548"/>
    </source>
</evidence>
<dbReference type="HOGENOM" id="CLU_656137_0_0_1"/>
<evidence type="ECO:0000313" key="3">
    <source>
        <dbReference type="EMBL" id="AED93852.1"/>
    </source>
</evidence>
<proteinExistence type="predicted"/>
<dbReference type="SMR" id="F4KA29"/>
<dbReference type="EMBL" id="CP002688">
    <property type="protein sequence ID" value="AED93852.1"/>
    <property type="molecule type" value="Genomic_DNA"/>
</dbReference>
<dbReference type="InParanoid" id="F4KA29"/>
<dbReference type="TAIR" id="AT5G28920"/>
<dbReference type="AlphaFoldDB" id="F4KA29"/>
<feature type="compositionally biased region" description="Basic residues" evidence="1">
    <location>
        <begin position="1"/>
        <end position="11"/>
    </location>
</feature>
<dbReference type="Araport" id="AT5G28920"/>
<feature type="compositionally biased region" description="Acidic residues" evidence="1">
    <location>
        <begin position="281"/>
        <end position="291"/>
    </location>
</feature>
<dbReference type="Proteomes" id="UP000006548">
    <property type="component" value="Chromosome 5"/>
</dbReference>